<proteinExistence type="inferred from homology"/>
<dbReference type="GO" id="GO:0047804">
    <property type="term" value="F:cysteine-S-conjugate beta-lyase activity"/>
    <property type="evidence" value="ECO:0007669"/>
    <property type="project" value="UniProtKB-EC"/>
</dbReference>
<evidence type="ECO:0000256" key="1">
    <source>
        <dbReference type="ARBA" id="ARBA00001933"/>
    </source>
</evidence>
<dbReference type="InterPro" id="IPR015424">
    <property type="entry name" value="PyrdxlP-dep_Trfase"/>
</dbReference>
<dbReference type="STRING" id="1291742.LOOC260_101150"/>
<evidence type="ECO:0000313" key="8">
    <source>
        <dbReference type="Proteomes" id="UP000031620"/>
    </source>
</evidence>
<feature type="domain" description="Aminotransferase class I/classII large" evidence="6">
    <location>
        <begin position="67"/>
        <end position="377"/>
    </location>
</feature>
<evidence type="ECO:0000259" key="6">
    <source>
        <dbReference type="Pfam" id="PF00155"/>
    </source>
</evidence>
<keyword evidence="4 7" id="KW-0456">Lyase</keyword>
<comment type="cofactor">
    <cofactor evidence="1">
        <name>pyridoxal 5'-phosphate</name>
        <dbReference type="ChEBI" id="CHEBI:597326"/>
    </cofactor>
</comment>
<dbReference type="InterPro" id="IPR051798">
    <property type="entry name" value="Class-II_PLP-Dep_Aminotrans"/>
</dbReference>
<dbReference type="InterPro" id="IPR015422">
    <property type="entry name" value="PyrdxlP-dep_Trfase_small"/>
</dbReference>
<dbReference type="HOGENOM" id="CLU_017584_15_0_9"/>
<accession>A0A0A1GUK6</accession>
<dbReference type="GO" id="GO:0030170">
    <property type="term" value="F:pyridoxal phosphate binding"/>
    <property type="evidence" value="ECO:0007669"/>
    <property type="project" value="InterPro"/>
</dbReference>
<sequence>MDFNTIINRVNTDSAKWAITDQAEHREVTAMTTADMDFATPSFIRDSLLPTSPILGYIGTPKTYFDSIIKWQAKHHHLTLTPDQIIPLTGVLPGLSFAIRTVTKPNDNVLIFDPVYAPFSSAIRNSGRHIINSDLTIDNEDQYCIDFDKLEHALATQRVPLMILCNPQNPSGHLWTKADLTKLVSLAKQYHTFIISDEIHQDLVYQPAAFTSLLELPDTEGISLVISAATKTFNMPGVKNAYMFVKDEYLANQINALIESEFGAEISTMGLNATTAAMSKGERWHDELIEYLRDNRDTAYKLFTGSSIVPMLPQSTYLMWLDFSKTGLSDGEIDQKLINDAKVQLNLGAQYGENGEHWFRMNFATPKQQMIAAIKRIITAFK</sequence>
<evidence type="ECO:0000256" key="4">
    <source>
        <dbReference type="ARBA" id="ARBA00023239"/>
    </source>
</evidence>
<dbReference type="SUPFAM" id="SSF53383">
    <property type="entry name" value="PLP-dependent transferases"/>
    <property type="match status" value="1"/>
</dbReference>
<dbReference type="InterPro" id="IPR004839">
    <property type="entry name" value="Aminotransferase_I/II_large"/>
</dbReference>
<evidence type="ECO:0000313" key="7">
    <source>
        <dbReference type="EMBL" id="BAP84694.1"/>
    </source>
</evidence>
<dbReference type="EMBL" id="AP014680">
    <property type="protein sequence ID" value="BAP84694.1"/>
    <property type="molecule type" value="Genomic_DNA"/>
</dbReference>
<reference evidence="7 8" key="1">
    <citation type="submission" date="2014-11" db="EMBL/GenBank/DDBJ databases">
        <title>Complete genome sequence and analysis of Lactobacillus hokkaidonensis LOOC260T.</title>
        <authorList>
            <person name="Tanizawa Y."/>
            <person name="Tohno M."/>
            <person name="Kaminuma E."/>
            <person name="Nakamura Y."/>
            <person name="Arita M."/>
        </authorList>
    </citation>
    <scope>NUCLEOTIDE SEQUENCE [LARGE SCALE GENOMIC DNA]</scope>
    <source>
        <strain evidence="7 8">LOOC260</strain>
    </source>
</reference>
<protein>
    <recommendedName>
        <fullName evidence="2">cysteine-S-conjugate beta-lyase</fullName>
        <ecNumber evidence="2">4.4.1.13</ecNumber>
    </recommendedName>
</protein>
<dbReference type="InterPro" id="IPR015421">
    <property type="entry name" value="PyrdxlP-dep_Trfase_major"/>
</dbReference>
<dbReference type="Gene3D" id="3.90.1150.10">
    <property type="entry name" value="Aspartate Aminotransferase, domain 1"/>
    <property type="match status" value="1"/>
</dbReference>
<evidence type="ECO:0000256" key="3">
    <source>
        <dbReference type="ARBA" id="ARBA00022898"/>
    </source>
</evidence>
<dbReference type="PANTHER" id="PTHR43525:SF1">
    <property type="entry name" value="PROTEIN MALY"/>
    <property type="match status" value="1"/>
</dbReference>
<dbReference type="Pfam" id="PF00155">
    <property type="entry name" value="Aminotran_1_2"/>
    <property type="match status" value="1"/>
</dbReference>
<dbReference type="Proteomes" id="UP000031620">
    <property type="component" value="Chromosome"/>
</dbReference>
<comment type="similarity">
    <text evidence="5">Belongs to the class-II pyridoxal-phosphate-dependent aminotransferase family. MalY/PatB cystathionine beta-lyase subfamily.</text>
</comment>
<dbReference type="PANTHER" id="PTHR43525">
    <property type="entry name" value="PROTEIN MALY"/>
    <property type="match status" value="1"/>
</dbReference>
<evidence type="ECO:0000256" key="2">
    <source>
        <dbReference type="ARBA" id="ARBA00012224"/>
    </source>
</evidence>
<dbReference type="RefSeq" id="WP_041092113.1">
    <property type="nucleotide sequence ID" value="NZ_AP014680.1"/>
</dbReference>
<dbReference type="EC" id="4.4.1.13" evidence="2"/>
<dbReference type="KEGG" id="lho:LOOC260_101150"/>
<dbReference type="CDD" id="cd00609">
    <property type="entry name" value="AAT_like"/>
    <property type="match status" value="1"/>
</dbReference>
<gene>
    <name evidence="7" type="ORF">LOOC260_101150</name>
</gene>
<keyword evidence="3" id="KW-0663">Pyridoxal phosphate</keyword>
<dbReference type="AlphaFoldDB" id="A0A0A1GUK6"/>
<evidence type="ECO:0000256" key="5">
    <source>
        <dbReference type="ARBA" id="ARBA00037974"/>
    </source>
</evidence>
<name>A0A0A1GUK6_9LACO</name>
<organism evidence="7 8">
    <name type="scientific">Paucilactobacillus hokkaidonensis JCM 18461</name>
    <dbReference type="NCBI Taxonomy" id="1291742"/>
    <lineage>
        <taxon>Bacteria</taxon>
        <taxon>Bacillati</taxon>
        <taxon>Bacillota</taxon>
        <taxon>Bacilli</taxon>
        <taxon>Lactobacillales</taxon>
        <taxon>Lactobacillaceae</taxon>
        <taxon>Paucilactobacillus</taxon>
    </lineage>
</organism>
<dbReference type="Gene3D" id="3.40.640.10">
    <property type="entry name" value="Type I PLP-dependent aspartate aminotransferase-like (Major domain)"/>
    <property type="match status" value="1"/>
</dbReference>